<dbReference type="GO" id="GO:0005886">
    <property type="term" value="C:plasma membrane"/>
    <property type="evidence" value="ECO:0007669"/>
    <property type="project" value="UniProtKB-SubCell"/>
</dbReference>
<comment type="caution">
    <text evidence="8">The sequence shown here is derived from an EMBL/GenBank/DDBJ whole genome shotgun (WGS) entry which is preliminary data.</text>
</comment>
<evidence type="ECO:0000256" key="3">
    <source>
        <dbReference type="ARBA" id="ARBA00022475"/>
    </source>
</evidence>
<feature type="transmembrane region" description="Helical" evidence="7">
    <location>
        <begin position="112"/>
        <end position="139"/>
    </location>
</feature>
<dbReference type="PANTHER" id="PTHR39087">
    <property type="entry name" value="UPF0104 MEMBRANE PROTEIN MJ1595"/>
    <property type="match status" value="1"/>
</dbReference>
<reference evidence="8" key="1">
    <citation type="journal article" date="2021" name="ISME J.">
        <title>Mercury methylation by metabolically versatile and cosmopolitan marine bacteria.</title>
        <authorList>
            <person name="Lin H."/>
            <person name="Ascher D.B."/>
            <person name="Myung Y."/>
            <person name="Lamborg C.H."/>
            <person name="Hallam S.J."/>
            <person name="Gionfriddo C.M."/>
            <person name="Holt K.E."/>
            <person name="Moreau J.W."/>
        </authorList>
    </citation>
    <scope>NUCLEOTIDE SEQUENCE</scope>
    <source>
        <strain evidence="8">SI075_bin30</strain>
    </source>
</reference>
<evidence type="ECO:0000313" key="9">
    <source>
        <dbReference type="Proteomes" id="UP000722459"/>
    </source>
</evidence>
<feature type="transmembrane region" description="Helical" evidence="7">
    <location>
        <begin position="213"/>
        <end position="233"/>
    </location>
</feature>
<evidence type="ECO:0000256" key="1">
    <source>
        <dbReference type="ARBA" id="ARBA00004651"/>
    </source>
</evidence>
<dbReference type="PANTHER" id="PTHR39087:SF2">
    <property type="entry name" value="UPF0104 MEMBRANE PROTEIN MJ1595"/>
    <property type="match status" value="1"/>
</dbReference>
<dbReference type="EMBL" id="JABJNZ010000012">
    <property type="protein sequence ID" value="MBT4870083.1"/>
    <property type="molecule type" value="Genomic_DNA"/>
</dbReference>
<protein>
    <submittedName>
        <fullName evidence="8">Flippase-like domain-containing protein</fullName>
    </submittedName>
</protein>
<comment type="similarity">
    <text evidence="2">Belongs to the UPF0104 family.</text>
</comment>
<dbReference type="Pfam" id="PF03706">
    <property type="entry name" value="LPG_synthase_TM"/>
    <property type="match status" value="1"/>
</dbReference>
<feature type="transmembrane region" description="Helical" evidence="7">
    <location>
        <begin position="74"/>
        <end position="92"/>
    </location>
</feature>
<dbReference type="NCBIfam" id="TIGR00374">
    <property type="entry name" value="flippase-like domain"/>
    <property type="match status" value="1"/>
</dbReference>
<evidence type="ECO:0000256" key="5">
    <source>
        <dbReference type="ARBA" id="ARBA00022989"/>
    </source>
</evidence>
<comment type="subcellular location">
    <subcellularLocation>
        <location evidence="1">Cell membrane</location>
        <topology evidence="1">Multi-pass membrane protein</topology>
    </subcellularLocation>
</comment>
<evidence type="ECO:0000256" key="7">
    <source>
        <dbReference type="SAM" id="Phobius"/>
    </source>
</evidence>
<dbReference type="Proteomes" id="UP000722459">
    <property type="component" value="Unassembled WGS sequence"/>
</dbReference>
<accession>A0A8T5GDI6</accession>
<feature type="transmembrane region" description="Helical" evidence="7">
    <location>
        <begin position="38"/>
        <end position="62"/>
    </location>
</feature>
<evidence type="ECO:0000256" key="2">
    <source>
        <dbReference type="ARBA" id="ARBA00011061"/>
    </source>
</evidence>
<proteinExistence type="inferred from homology"/>
<feature type="transmembrane region" description="Helical" evidence="7">
    <location>
        <begin position="7"/>
        <end position="26"/>
    </location>
</feature>
<evidence type="ECO:0000313" key="8">
    <source>
        <dbReference type="EMBL" id="MBT4870083.1"/>
    </source>
</evidence>
<evidence type="ECO:0000256" key="6">
    <source>
        <dbReference type="ARBA" id="ARBA00023136"/>
    </source>
</evidence>
<feature type="transmembrane region" description="Helical" evidence="7">
    <location>
        <begin position="262"/>
        <end position="281"/>
    </location>
</feature>
<keyword evidence="4 7" id="KW-0812">Transmembrane</keyword>
<feature type="transmembrane region" description="Helical" evidence="7">
    <location>
        <begin position="239"/>
        <end position="257"/>
    </location>
</feature>
<keyword evidence="3" id="KW-1003">Cell membrane</keyword>
<dbReference type="InterPro" id="IPR022791">
    <property type="entry name" value="L-PG_synthase/AglD"/>
</dbReference>
<feature type="transmembrane region" description="Helical" evidence="7">
    <location>
        <begin position="293"/>
        <end position="315"/>
    </location>
</feature>
<feature type="transmembrane region" description="Helical" evidence="7">
    <location>
        <begin position="146"/>
        <end position="167"/>
    </location>
</feature>
<feature type="transmembrane region" description="Helical" evidence="7">
    <location>
        <begin position="173"/>
        <end position="192"/>
    </location>
</feature>
<gene>
    <name evidence="8" type="ORF">HON47_00725</name>
</gene>
<evidence type="ECO:0000256" key="4">
    <source>
        <dbReference type="ARBA" id="ARBA00022692"/>
    </source>
</evidence>
<keyword evidence="5 7" id="KW-1133">Transmembrane helix</keyword>
<keyword evidence="6 7" id="KW-0472">Membrane</keyword>
<sequence length="324" mass="35844">MQKYLKYSLILFILIFVALAVMAILTDATDVILDANPLFLAIACLFFIISIVFWIIPWVLLLKRGRKFPLSQSIIMGFSCVYGALTPIQVGAEALRSIKAKELFHVSYSESISAAMVVKGMKFFLLAILASVVLVTILLETELSIILFLGLLSGFVVIVLAAALFLLPLNKKVGLGISIFFANLGKIIKPFGVLEKYFCKYSTYLEYIPKRKFLFVLILAGLSFVFEFIALYFTFFSLGVFIALFPLAVLFVIISILERTPVLPRGVGLVEAAGFIFLSLPEFSMIELSTAEVAAILVLFDVVRLLVPTIISLIVSTIPVKNVQ</sequence>
<organism evidence="8 9">
    <name type="scientific">Candidatus Iainarchaeum sp</name>
    <dbReference type="NCBI Taxonomy" id="3101447"/>
    <lineage>
        <taxon>Archaea</taxon>
        <taxon>Candidatus Iainarchaeota</taxon>
        <taxon>Candidatus Iainarchaeia</taxon>
        <taxon>Candidatus Iainarchaeales</taxon>
        <taxon>Candidatus Iainarchaeaceae</taxon>
        <taxon>Candidatus Iainarchaeum</taxon>
    </lineage>
</organism>
<name>A0A8T5GDI6_9ARCH</name>
<dbReference type="AlphaFoldDB" id="A0A8T5GDI6"/>